<evidence type="ECO:0000313" key="1">
    <source>
        <dbReference type="EMBL" id="KAH6922158.1"/>
    </source>
</evidence>
<reference evidence="1" key="1">
    <citation type="submission" date="2020-05" db="EMBL/GenBank/DDBJ databases">
        <title>Large-scale comparative analyses of tick genomes elucidate their genetic diversity and vector capacities.</title>
        <authorList>
            <person name="Jia N."/>
            <person name="Wang J."/>
            <person name="Shi W."/>
            <person name="Du L."/>
            <person name="Sun Y."/>
            <person name="Zhan W."/>
            <person name="Jiang J."/>
            <person name="Wang Q."/>
            <person name="Zhang B."/>
            <person name="Ji P."/>
            <person name="Sakyi L.B."/>
            <person name="Cui X."/>
            <person name="Yuan T."/>
            <person name="Jiang B."/>
            <person name="Yang W."/>
            <person name="Lam T.T.-Y."/>
            <person name="Chang Q."/>
            <person name="Ding S."/>
            <person name="Wang X."/>
            <person name="Zhu J."/>
            <person name="Ruan X."/>
            <person name="Zhao L."/>
            <person name="Wei J."/>
            <person name="Que T."/>
            <person name="Du C."/>
            <person name="Cheng J."/>
            <person name="Dai P."/>
            <person name="Han X."/>
            <person name="Huang E."/>
            <person name="Gao Y."/>
            <person name="Liu J."/>
            <person name="Shao H."/>
            <person name="Ye R."/>
            <person name="Li L."/>
            <person name="Wei W."/>
            <person name="Wang X."/>
            <person name="Wang C."/>
            <person name="Yang T."/>
            <person name="Huo Q."/>
            <person name="Li W."/>
            <person name="Guo W."/>
            <person name="Chen H."/>
            <person name="Zhou L."/>
            <person name="Ni X."/>
            <person name="Tian J."/>
            <person name="Zhou Y."/>
            <person name="Sheng Y."/>
            <person name="Liu T."/>
            <person name="Pan Y."/>
            <person name="Xia L."/>
            <person name="Li J."/>
            <person name="Zhao F."/>
            <person name="Cao W."/>
        </authorList>
    </citation>
    <scope>NUCLEOTIDE SEQUENCE</scope>
    <source>
        <strain evidence="1">Hyas-2018</strain>
    </source>
</reference>
<protein>
    <submittedName>
        <fullName evidence="1">Uncharacterized protein</fullName>
    </submittedName>
</protein>
<evidence type="ECO:0000313" key="2">
    <source>
        <dbReference type="Proteomes" id="UP000821845"/>
    </source>
</evidence>
<proteinExistence type="predicted"/>
<dbReference type="EMBL" id="CM023489">
    <property type="protein sequence ID" value="KAH6922158.1"/>
    <property type="molecule type" value="Genomic_DNA"/>
</dbReference>
<dbReference type="Proteomes" id="UP000821845">
    <property type="component" value="Chromosome 9"/>
</dbReference>
<keyword evidence="2" id="KW-1185">Reference proteome</keyword>
<organism evidence="1 2">
    <name type="scientific">Hyalomma asiaticum</name>
    <name type="common">Tick</name>
    <dbReference type="NCBI Taxonomy" id="266040"/>
    <lineage>
        <taxon>Eukaryota</taxon>
        <taxon>Metazoa</taxon>
        <taxon>Ecdysozoa</taxon>
        <taxon>Arthropoda</taxon>
        <taxon>Chelicerata</taxon>
        <taxon>Arachnida</taxon>
        <taxon>Acari</taxon>
        <taxon>Parasitiformes</taxon>
        <taxon>Ixodida</taxon>
        <taxon>Ixodoidea</taxon>
        <taxon>Ixodidae</taxon>
        <taxon>Hyalomminae</taxon>
        <taxon>Hyalomma</taxon>
    </lineage>
</organism>
<accession>A0ACB7RLE4</accession>
<name>A0ACB7RLE4_HYAAI</name>
<comment type="caution">
    <text evidence="1">The sequence shown here is derived from an EMBL/GenBank/DDBJ whole genome shotgun (WGS) entry which is preliminary data.</text>
</comment>
<gene>
    <name evidence="1" type="ORF">HPB50_009907</name>
</gene>
<sequence length="355" mass="39235">MLRRGLGVALLCSCQIEPYMDEAFLKQAFAVMGETCLSTKIITNKLTGLPLGYGFLEFIDEHTAQRILLKCDGKPIPGSNPSKKFKLNHACHSKDAVQQLVEYSAFIGNLTPEVDDLSLYTAFHSRFPSVKAAKVVLDESGKSRGYGFVRFNNQEEHQQALEIMNGFEGLGGKALRVSSATPKRSTVPTTVSMATPPGQQTYQQYYGNYGYNYQNYYNPWQGYQQYYAGYQGYQGYPGYYGQQPEYPQHTESSAVAHTGYEDAASAAAAVPHGPNPPLPQPAPTAAESDNEVEDHEMGMPDVEASNKLLLARSEVVNLNQTCLECIIWLHLQVVAFHGSFYGCIDNCDGGDEERD</sequence>